<dbReference type="EC" id="2.4.-.-" evidence="10"/>
<evidence type="ECO:0000256" key="7">
    <source>
        <dbReference type="ARBA" id="ARBA00023136"/>
    </source>
</evidence>
<dbReference type="GO" id="GO:0016763">
    <property type="term" value="F:pentosyltransferase activity"/>
    <property type="evidence" value="ECO:0007669"/>
    <property type="project" value="TreeGrafter"/>
</dbReference>
<dbReference type="GO" id="GO:0009103">
    <property type="term" value="P:lipopolysaccharide biosynthetic process"/>
    <property type="evidence" value="ECO:0007669"/>
    <property type="project" value="UniProtKB-ARBA"/>
</dbReference>
<keyword evidence="5 8" id="KW-0812">Transmembrane</keyword>
<comment type="caution">
    <text evidence="10">The sequence shown here is derived from an EMBL/GenBank/DDBJ whole genome shotgun (WGS) entry which is preliminary data.</text>
</comment>
<name>A0AAJ2VB90_DELAC</name>
<evidence type="ECO:0000256" key="8">
    <source>
        <dbReference type="SAM" id="Phobius"/>
    </source>
</evidence>
<evidence type="ECO:0000259" key="9">
    <source>
        <dbReference type="Pfam" id="PF13231"/>
    </source>
</evidence>
<dbReference type="PANTHER" id="PTHR33908">
    <property type="entry name" value="MANNOSYLTRANSFERASE YKCB-RELATED"/>
    <property type="match status" value="1"/>
</dbReference>
<evidence type="ECO:0000256" key="3">
    <source>
        <dbReference type="ARBA" id="ARBA00022676"/>
    </source>
</evidence>
<feature type="transmembrane region" description="Helical" evidence="8">
    <location>
        <begin position="116"/>
        <end position="134"/>
    </location>
</feature>
<keyword evidence="2" id="KW-1003">Cell membrane</keyword>
<dbReference type="InterPro" id="IPR038731">
    <property type="entry name" value="RgtA/B/C-like"/>
</dbReference>
<gene>
    <name evidence="10" type="ORF">SGN30_27055</name>
</gene>
<feature type="transmembrane region" description="Helical" evidence="8">
    <location>
        <begin position="357"/>
        <end position="377"/>
    </location>
</feature>
<feature type="transmembrane region" description="Helical" evidence="8">
    <location>
        <begin position="410"/>
        <end position="429"/>
    </location>
</feature>
<dbReference type="EMBL" id="JAWWMZ010000015">
    <property type="protein sequence ID" value="MDX4957090.1"/>
    <property type="molecule type" value="Genomic_DNA"/>
</dbReference>
<evidence type="ECO:0000256" key="6">
    <source>
        <dbReference type="ARBA" id="ARBA00022989"/>
    </source>
</evidence>
<feature type="transmembrane region" description="Helical" evidence="8">
    <location>
        <begin position="336"/>
        <end position="352"/>
    </location>
</feature>
<dbReference type="Proteomes" id="UP001287445">
    <property type="component" value="Unassembled WGS sequence"/>
</dbReference>
<sequence length="590" mass="65164">MTQTASPLFTGKTNASNAWWIFGLIAPLIIYATRAVPFIASPDVSFDTAFTYLPLARRLLSDPAELWNSVDILKTAPGPFVYMALGNADTNQLKAINLAMGLAMVVMFFDGGRRIAGAAAAATAAWLFALSPYLPHLSTYVMVEAPFLFLVTLWFWASIWALEQHGWRSFAGVFLAGVTLAAATLTRATFMYWLPAAIIFFGLLTRFPFFGSRSAWLRLAIIHLTAFVLVFSYIARNAVVFDKPSVAAGAGAALYFGSNPMLKGQEPPFFGLSHDEFTVVDNLSHLSITGDKRLIAVARNIIADMPLPELTKLYIEKAGALLFFSKSDLKYYGPRIWRSALLTLAAIGFFLGRRHPIVWLLAGTALYQLSVHVPVLYNPRYSVTALELQLTLLAAIGLSLLWQRRKNLRVMLLAATAVLLSILGGSWHMRYSAPVLPDLEAVPHKALQIADPSELSVEGFEGDPFHGLSNSPSGRFSITWEGNIHPVNNLTILRLRIPDMRGECSKVWVKYTNQAGKLREEIINIRGFGPGQDFARGMLFVMSEGAGKSIQLAFECKANTQMQLSEIGLYEASLGIYYRARVLQKLENRP</sequence>
<reference evidence="10" key="1">
    <citation type="submission" date="2023-11" db="EMBL/GenBank/DDBJ databases">
        <title>Identification and selenium tolerance of Delftia acidovorans R3-25.</title>
        <authorList>
            <person name="Zhang S."/>
            <person name="Liu Y."/>
            <person name="Guo Y."/>
        </authorList>
    </citation>
    <scope>NUCLEOTIDE SEQUENCE</scope>
    <source>
        <strain evidence="10">R3-25</strain>
    </source>
</reference>
<feature type="transmembrane region" description="Helical" evidence="8">
    <location>
        <begin position="18"/>
        <end position="40"/>
    </location>
</feature>
<comment type="subcellular location">
    <subcellularLocation>
        <location evidence="1">Cell membrane</location>
        <topology evidence="1">Multi-pass membrane protein</topology>
    </subcellularLocation>
</comment>
<evidence type="ECO:0000256" key="1">
    <source>
        <dbReference type="ARBA" id="ARBA00004651"/>
    </source>
</evidence>
<feature type="transmembrane region" description="Helical" evidence="8">
    <location>
        <begin position="383"/>
        <end position="403"/>
    </location>
</feature>
<dbReference type="Pfam" id="PF13231">
    <property type="entry name" value="PMT_2"/>
    <property type="match status" value="1"/>
</dbReference>
<evidence type="ECO:0000313" key="10">
    <source>
        <dbReference type="EMBL" id="MDX4957090.1"/>
    </source>
</evidence>
<evidence type="ECO:0000256" key="4">
    <source>
        <dbReference type="ARBA" id="ARBA00022679"/>
    </source>
</evidence>
<feature type="transmembrane region" description="Helical" evidence="8">
    <location>
        <begin position="169"/>
        <end position="186"/>
    </location>
</feature>
<keyword evidence="6 8" id="KW-1133">Transmembrane helix</keyword>
<accession>A0AAJ2VB90</accession>
<dbReference type="RefSeq" id="WP_319076613.1">
    <property type="nucleotide sequence ID" value="NZ_JAWWMZ010000015.1"/>
</dbReference>
<evidence type="ECO:0000313" key="11">
    <source>
        <dbReference type="Proteomes" id="UP001287445"/>
    </source>
</evidence>
<keyword evidence="7 8" id="KW-0472">Membrane</keyword>
<dbReference type="AlphaFoldDB" id="A0AAJ2VB90"/>
<dbReference type="GO" id="GO:0005886">
    <property type="term" value="C:plasma membrane"/>
    <property type="evidence" value="ECO:0007669"/>
    <property type="project" value="UniProtKB-SubCell"/>
</dbReference>
<dbReference type="InterPro" id="IPR050297">
    <property type="entry name" value="LipidA_mod_glycosyltrf_83"/>
</dbReference>
<keyword evidence="3 10" id="KW-0328">Glycosyltransferase</keyword>
<feature type="transmembrane region" description="Helical" evidence="8">
    <location>
        <begin position="140"/>
        <end position="162"/>
    </location>
</feature>
<feature type="transmembrane region" description="Helical" evidence="8">
    <location>
        <begin position="92"/>
        <end position="109"/>
    </location>
</feature>
<proteinExistence type="predicted"/>
<evidence type="ECO:0000256" key="2">
    <source>
        <dbReference type="ARBA" id="ARBA00022475"/>
    </source>
</evidence>
<dbReference type="PANTHER" id="PTHR33908:SF11">
    <property type="entry name" value="MEMBRANE PROTEIN"/>
    <property type="match status" value="1"/>
</dbReference>
<keyword evidence="4 10" id="KW-0808">Transferase</keyword>
<organism evidence="10 11">
    <name type="scientific">Delftia acidovorans</name>
    <name type="common">Pseudomonas acidovorans</name>
    <name type="synonym">Comamonas acidovorans</name>
    <dbReference type="NCBI Taxonomy" id="80866"/>
    <lineage>
        <taxon>Bacteria</taxon>
        <taxon>Pseudomonadati</taxon>
        <taxon>Pseudomonadota</taxon>
        <taxon>Betaproteobacteria</taxon>
        <taxon>Burkholderiales</taxon>
        <taxon>Comamonadaceae</taxon>
        <taxon>Delftia</taxon>
    </lineage>
</organism>
<feature type="domain" description="Glycosyltransferase RgtA/B/C/D-like" evidence="9">
    <location>
        <begin position="85"/>
        <end position="229"/>
    </location>
</feature>
<feature type="transmembrane region" description="Helical" evidence="8">
    <location>
        <begin position="192"/>
        <end position="209"/>
    </location>
</feature>
<evidence type="ECO:0000256" key="5">
    <source>
        <dbReference type="ARBA" id="ARBA00022692"/>
    </source>
</evidence>
<protein>
    <submittedName>
        <fullName evidence="10">Glycosyltransferase family 39 protein</fullName>
        <ecNumber evidence="10">2.4.-.-</ecNumber>
    </submittedName>
</protein>
<feature type="transmembrane region" description="Helical" evidence="8">
    <location>
        <begin position="216"/>
        <end position="235"/>
    </location>
</feature>